<keyword evidence="7" id="KW-0489">Methyltransferase</keyword>
<evidence type="ECO:0000256" key="5">
    <source>
        <dbReference type="SAM" id="MobiDB-lite"/>
    </source>
</evidence>
<keyword evidence="7" id="KW-0808">Transferase</keyword>
<evidence type="ECO:0000259" key="6">
    <source>
        <dbReference type="SMART" id="SM00558"/>
    </source>
</evidence>
<evidence type="ECO:0000256" key="2">
    <source>
        <dbReference type="ARBA" id="ARBA00006801"/>
    </source>
</evidence>
<evidence type="ECO:0000256" key="1">
    <source>
        <dbReference type="ARBA" id="ARBA00004123"/>
    </source>
</evidence>
<keyword evidence="3" id="KW-0479">Metal-binding</keyword>
<dbReference type="AlphaFoldDB" id="A0A1D1Y6C3"/>
<dbReference type="GO" id="GO:0031490">
    <property type="term" value="F:chromatin DNA binding"/>
    <property type="evidence" value="ECO:0007669"/>
    <property type="project" value="TreeGrafter"/>
</dbReference>
<dbReference type="GO" id="GO:0032259">
    <property type="term" value="P:methylation"/>
    <property type="evidence" value="ECO:0007669"/>
    <property type="project" value="UniProtKB-KW"/>
</dbReference>
<reference evidence="7" key="1">
    <citation type="submission" date="2015-07" db="EMBL/GenBank/DDBJ databases">
        <title>Transcriptome Assembly of Anthurium amnicola.</title>
        <authorList>
            <person name="Suzuki J."/>
        </authorList>
    </citation>
    <scope>NUCLEOTIDE SEQUENCE</scope>
</reference>
<protein>
    <submittedName>
        <fullName evidence="7">Lysine-specific demethylase 3B</fullName>
    </submittedName>
</protein>
<feature type="domain" description="JmjC" evidence="6">
    <location>
        <begin position="322"/>
        <end position="488"/>
    </location>
</feature>
<feature type="region of interest" description="Disordered" evidence="5">
    <location>
        <begin position="442"/>
        <end position="473"/>
    </location>
</feature>
<dbReference type="GO" id="GO:0003712">
    <property type="term" value="F:transcription coregulator activity"/>
    <property type="evidence" value="ECO:0007669"/>
    <property type="project" value="TreeGrafter"/>
</dbReference>
<dbReference type="InterPro" id="IPR045109">
    <property type="entry name" value="LSDs-like"/>
</dbReference>
<dbReference type="GO" id="GO:0006357">
    <property type="term" value="P:regulation of transcription by RNA polymerase II"/>
    <property type="evidence" value="ECO:0007669"/>
    <property type="project" value="TreeGrafter"/>
</dbReference>
<dbReference type="GO" id="GO:0000118">
    <property type="term" value="C:histone deacetylase complex"/>
    <property type="evidence" value="ECO:0007669"/>
    <property type="project" value="TreeGrafter"/>
</dbReference>
<accession>A0A1D1Y6C3</accession>
<dbReference type="Gene3D" id="2.60.120.650">
    <property type="entry name" value="Cupin"/>
    <property type="match status" value="1"/>
</dbReference>
<evidence type="ECO:0000256" key="3">
    <source>
        <dbReference type="ARBA" id="ARBA00022723"/>
    </source>
</evidence>
<evidence type="ECO:0000256" key="4">
    <source>
        <dbReference type="ARBA" id="ARBA00023242"/>
    </source>
</evidence>
<dbReference type="GO" id="GO:0008168">
    <property type="term" value="F:methyltransferase activity"/>
    <property type="evidence" value="ECO:0007669"/>
    <property type="project" value="UniProtKB-KW"/>
</dbReference>
<proteinExistence type="inferred from homology"/>
<dbReference type="InterPro" id="IPR003347">
    <property type="entry name" value="JmjC_dom"/>
</dbReference>
<keyword evidence="4" id="KW-0539">Nucleus</keyword>
<organism evidence="7">
    <name type="scientific">Anthurium amnicola</name>
    <dbReference type="NCBI Taxonomy" id="1678845"/>
    <lineage>
        <taxon>Eukaryota</taxon>
        <taxon>Viridiplantae</taxon>
        <taxon>Streptophyta</taxon>
        <taxon>Embryophyta</taxon>
        <taxon>Tracheophyta</taxon>
        <taxon>Spermatophyta</taxon>
        <taxon>Magnoliopsida</taxon>
        <taxon>Liliopsida</taxon>
        <taxon>Araceae</taxon>
        <taxon>Pothoideae</taxon>
        <taxon>Potheae</taxon>
        <taxon>Anthurium</taxon>
    </lineage>
</organism>
<dbReference type="SMART" id="SM00558">
    <property type="entry name" value="JmjC"/>
    <property type="match status" value="1"/>
</dbReference>
<gene>
    <name evidence="7" type="primary">KDM3B_7</name>
    <name evidence="7" type="ORF">g.103768</name>
</gene>
<dbReference type="SUPFAM" id="SSF51197">
    <property type="entry name" value="Clavaminate synthase-like"/>
    <property type="match status" value="1"/>
</dbReference>
<sequence>MCLRMKRVEQEMLLQQRAEIEMEAKIKGIVPHDLKLQQAECDEDERMFCNCPSCLYDVCVCCCREIRVGKLPQSENAVVVQYEDRGRDYLHGGIPHSKTRSRKMDEHVEISMNQFLPHEWKANSDGSICCPPKELGGCGHCILELKTIFFGDWLSKLLEKAEAIASKFKGGKYTDTCPCFIAPGHINDISTQLRKATYREDSADNYMYCPTVRDIQEGGLEHFQKHWIKGEPVIVQDVLESTSSLSWEPMVMWRALREKTRSNTEFENFAMKAVDCLDWCEVEINIAQFFRGYAEGRAHRNQWPEMLKLKDWPPANVFEDRLLRHGAEFISALPFQEFTDPCCGILNLAVKLPENMLKPDMGPKTYIAYGLVQELGRGDSVTKLHCDMSDAVNVSMHTAEVAASASQFSIIEKLKERHHAQDERECVVNSSMCKEDADKEMGVRSSDASALDTNHQSPLQVSSNGNGHPDCLSPDMNELNYSLSEGNNGLLATSDSNLLQSGAETGNKVRMDGLMSRVEEACADRHVTFAVSFDLVPNSDEINSVVETRNTNQERCSVTTKSEKVNSEVFSISDDSVNISEQLESAINIGSQSLGYNKAEGDGGESVVSLCGKHECYLKTPYVSNGEELAKEEVLKLSKRTQHFEEADAVS</sequence>
<evidence type="ECO:0000313" key="7">
    <source>
        <dbReference type="EMBL" id="JAT50197.1"/>
    </source>
</evidence>
<comment type="subcellular location">
    <subcellularLocation>
        <location evidence="1">Nucleus</location>
    </subcellularLocation>
</comment>
<dbReference type="EMBL" id="GDJX01017739">
    <property type="protein sequence ID" value="JAT50197.1"/>
    <property type="molecule type" value="Transcribed_RNA"/>
</dbReference>
<dbReference type="GO" id="GO:0000785">
    <property type="term" value="C:chromatin"/>
    <property type="evidence" value="ECO:0007669"/>
    <property type="project" value="TreeGrafter"/>
</dbReference>
<dbReference type="GO" id="GO:0032454">
    <property type="term" value="F:histone H3K9 demethylase activity"/>
    <property type="evidence" value="ECO:0007669"/>
    <property type="project" value="InterPro"/>
</dbReference>
<dbReference type="PANTHER" id="PTHR12549">
    <property type="entry name" value="JMJC DOMAIN-CONTAINING HISTONE DEMETHYLATION PROTEIN"/>
    <property type="match status" value="1"/>
</dbReference>
<dbReference type="PANTHER" id="PTHR12549:SF11">
    <property type="entry name" value="LYSINE-SPECIFIC DEMETHYLASE JMJ25"/>
    <property type="match status" value="1"/>
</dbReference>
<name>A0A1D1Y6C3_9ARAE</name>
<dbReference type="GO" id="GO:0046872">
    <property type="term" value="F:metal ion binding"/>
    <property type="evidence" value="ECO:0007669"/>
    <property type="project" value="UniProtKB-KW"/>
</dbReference>
<comment type="similarity">
    <text evidence="2">Belongs to the JARID1 histone demethylase family.</text>
</comment>
<feature type="compositionally biased region" description="Polar residues" evidence="5">
    <location>
        <begin position="446"/>
        <end position="466"/>
    </location>
</feature>